<protein>
    <submittedName>
        <fullName evidence="1">Uncharacterized protein</fullName>
    </submittedName>
</protein>
<dbReference type="InterPro" id="IPR054204">
    <property type="entry name" value="DUF6909"/>
</dbReference>
<sequence length="577" mass="64854">MFACSGASMERTVPTTASEEIELYIRTIYSLLRSTAEVQIRTLEETHAGTNSSLHPEARSLKLDTSAFIYSALRLPDCLPQVHSIILGQSASVFAQHGYENIEAWQEVSARARRRRCFFNRKDTLACFIASGSDIEDILPAVTAYQIEWNKLHLLLQRVPAALLESACQNADSQARQSVCELLGVSSDDFERLRMVFAPDFTAALREIASRRCHFGLRLLDGSLIEYWRATRAWMENILRACPHLTERPVYFVSSNTHAIPNLITGFAFRVQEELIAYLEKEGDPALLEEWERIRSGQFADGRGNFLYYLLKKYQATPQGRKLIEAQLAAERDCGITRIRSTHSFDVDAQVIDLARVKPQWLDPRLATDDSLYLLASNALILNIDYPLGLAAYNILSKVAEAAGDVLGVYIMGKAASLNGVRGDVMIPNVVQDEHSRNSYLFQNAFSAADVTPFLQYGTVLDNQKAVTVRGTFLQNARIMDIFYREGYTDLEMEAGPYLSAVYEMYRPKRHPVNEIVNLYGVPFDMGILHYASDTPMSKGKNLGAGTLSYLGMDSTYATSIAILRRVFQQERRRVSA</sequence>
<name>A0A0P6XZR8_9CHLR</name>
<gene>
    <name evidence="1" type="ORF">ADN01_02525</name>
</gene>
<accession>A0A0P6XZR8</accession>
<dbReference type="Pfam" id="PF21850">
    <property type="entry name" value="DUF6909"/>
    <property type="match status" value="1"/>
</dbReference>
<keyword evidence="2" id="KW-1185">Reference proteome</keyword>
<comment type="caution">
    <text evidence="1">The sequence shown here is derived from an EMBL/GenBank/DDBJ whole genome shotgun (WGS) entry which is preliminary data.</text>
</comment>
<dbReference type="Proteomes" id="UP000050501">
    <property type="component" value="Unassembled WGS sequence"/>
</dbReference>
<reference evidence="1 2" key="1">
    <citation type="submission" date="2015-07" db="EMBL/GenBank/DDBJ databases">
        <title>Genome sequence of Levilinea saccharolytica DSM 16555.</title>
        <authorList>
            <person name="Hemp J."/>
            <person name="Ward L.M."/>
            <person name="Pace L.A."/>
            <person name="Fischer W.W."/>
        </authorList>
    </citation>
    <scope>NUCLEOTIDE SEQUENCE [LARGE SCALE GENOMIC DNA]</scope>
    <source>
        <strain evidence="1 2">KIBI-1</strain>
    </source>
</reference>
<organism evidence="1 2">
    <name type="scientific">Levilinea saccharolytica</name>
    <dbReference type="NCBI Taxonomy" id="229921"/>
    <lineage>
        <taxon>Bacteria</taxon>
        <taxon>Bacillati</taxon>
        <taxon>Chloroflexota</taxon>
        <taxon>Anaerolineae</taxon>
        <taxon>Anaerolineales</taxon>
        <taxon>Anaerolineaceae</taxon>
        <taxon>Levilinea</taxon>
    </lineage>
</organism>
<proteinExistence type="predicted"/>
<evidence type="ECO:0000313" key="1">
    <source>
        <dbReference type="EMBL" id="KPL90504.1"/>
    </source>
</evidence>
<dbReference type="STRING" id="229921.ADN01_02525"/>
<dbReference type="EMBL" id="LGCM01000011">
    <property type="protein sequence ID" value="KPL90504.1"/>
    <property type="molecule type" value="Genomic_DNA"/>
</dbReference>
<dbReference type="AlphaFoldDB" id="A0A0P6XZR8"/>
<evidence type="ECO:0000313" key="2">
    <source>
        <dbReference type="Proteomes" id="UP000050501"/>
    </source>
</evidence>